<sequence length="232" mass="25872">MSIMRSVRNNFAPIHPEGYPFIAIFFILSLVLGWLWDPLFWFGLVLTVWCIYFFRDPERVTPIDENQVTSPADGRISFVGKTAPPENLGLALPECLRISVFMSVFDCHVNRAPVTGAVKRVVYCPGRFFNAELDKASEHNERNGLVIAAKHGEVGIVQVAGLIARRIVCWAKESDEIVAGKRFGLIRFGSRLDIYLPPEAKSCVSVGQLAIAGETILAAFDDRAEITDFRLD</sequence>
<dbReference type="Pfam" id="PF02666">
    <property type="entry name" value="PS_Dcarbxylase"/>
    <property type="match status" value="1"/>
</dbReference>
<evidence type="ECO:0000256" key="5">
    <source>
        <dbReference type="ARBA" id="ARBA00023136"/>
    </source>
</evidence>
<dbReference type="GO" id="GO:0004609">
    <property type="term" value="F:phosphatidylserine decarboxylase activity"/>
    <property type="evidence" value="ECO:0007669"/>
    <property type="project" value="UniProtKB-UniRule"/>
</dbReference>
<feature type="chain" id="PRO_5023484232" description="Phosphatidylserine decarboxylase alpha chain" evidence="11">
    <location>
        <begin position="190"/>
        <end position="232"/>
    </location>
</feature>
<comment type="pathway">
    <text evidence="11">Phospholipid metabolism; phosphatidylethanolamine biosynthesis; phosphatidylethanolamine from CDP-diacylglycerol: step 2/2.</text>
</comment>
<keyword evidence="14" id="KW-1185">Reference proteome</keyword>
<comment type="function">
    <text evidence="11">Catalyzes the formation of phosphatidylethanolamine (PtdEtn) from phosphatidylserine (PtdSer).</text>
</comment>
<keyword evidence="1 11" id="KW-1003">Cell membrane</keyword>
<dbReference type="UniPathway" id="UPA00558">
    <property type="reaction ID" value="UER00616"/>
</dbReference>
<evidence type="ECO:0000256" key="3">
    <source>
        <dbReference type="ARBA" id="ARBA00022793"/>
    </source>
</evidence>
<evidence type="ECO:0000256" key="11">
    <source>
        <dbReference type="HAMAP-Rule" id="MF_00664"/>
    </source>
</evidence>
<feature type="modified residue" description="Pyruvic acid (Ser); by autocatalysis" evidence="11">
    <location>
        <position position="190"/>
    </location>
</feature>
<comment type="similarity">
    <text evidence="11">Belongs to the phosphatidylserine decarboxylase family. PSD-A subfamily.</text>
</comment>
<keyword evidence="9 11" id="KW-1208">Phospholipid metabolism</keyword>
<keyword evidence="2 11" id="KW-0444">Lipid biosynthesis</keyword>
<evidence type="ECO:0000313" key="13">
    <source>
        <dbReference type="EMBL" id="AQS41920.1"/>
    </source>
</evidence>
<dbReference type="GO" id="GO:0005886">
    <property type="term" value="C:plasma membrane"/>
    <property type="evidence" value="ECO:0007669"/>
    <property type="project" value="UniProtKB-SubCell"/>
</dbReference>
<dbReference type="PANTHER" id="PTHR35809:SF1">
    <property type="entry name" value="ARCHAETIDYLSERINE DECARBOXYLASE PROENZYME-RELATED"/>
    <property type="match status" value="1"/>
</dbReference>
<comment type="subcellular location">
    <subcellularLocation>
        <location evidence="11">Cell membrane</location>
        <topology evidence="11">Peripheral membrane protein</topology>
    </subcellularLocation>
</comment>
<feature type="chain" id="PRO_5023484233" description="Phosphatidylserine decarboxylase beta chain" evidence="11">
    <location>
        <begin position="1"/>
        <end position="189"/>
    </location>
</feature>
<keyword evidence="8 11" id="KW-0456">Lyase</keyword>
<comment type="PTM">
    <text evidence="11">Is synthesized initially as an inactive proenzyme. Formation of the active enzyme involves a self-maturation process in which the active site pyruvoyl group is generated from an internal serine residue via an autocatalytic post-translational modification. Two non-identical subunits are generated from the proenzyme in this reaction, and the pyruvate is formed at the N-terminus of the alpha chain, which is derived from the carboxyl end of the proenzyme. The post-translation cleavage follows an unusual pathway, termed non-hydrolytic serinolysis, in which the side chain hydroxyl group of the serine supplies its oxygen atom to form the C-terminus of the beta chain, while the remainder of the serine residue undergoes an oxidative deamination to produce ammonia and the pyruvoyl prosthetic group on the alpha chain.</text>
</comment>
<evidence type="ECO:0000313" key="14">
    <source>
        <dbReference type="Proteomes" id="UP000188912"/>
    </source>
</evidence>
<feature type="site" description="Cleavage (non-hydrolytic); by autocatalysis" evidence="11">
    <location>
        <begin position="189"/>
        <end position="190"/>
    </location>
</feature>
<dbReference type="EC" id="4.1.1.65" evidence="11"/>
<keyword evidence="12" id="KW-1133">Transmembrane helix</keyword>
<evidence type="ECO:0000256" key="4">
    <source>
        <dbReference type="ARBA" id="ARBA00023098"/>
    </source>
</evidence>
<comment type="catalytic activity">
    <reaction evidence="11">
        <text>a 1,2-diacyl-sn-glycero-3-phospho-L-serine + H(+) = a 1,2-diacyl-sn-glycero-3-phosphoethanolamine + CO2</text>
        <dbReference type="Rhea" id="RHEA:20828"/>
        <dbReference type="ChEBI" id="CHEBI:15378"/>
        <dbReference type="ChEBI" id="CHEBI:16526"/>
        <dbReference type="ChEBI" id="CHEBI:57262"/>
        <dbReference type="ChEBI" id="CHEBI:64612"/>
        <dbReference type="EC" id="4.1.1.65"/>
    </reaction>
</comment>
<dbReference type="STRING" id="1902579.BHV28_12350"/>
<dbReference type="NCBIfam" id="NF003679">
    <property type="entry name" value="PRK05305.1-3"/>
    <property type="match status" value="1"/>
</dbReference>
<evidence type="ECO:0000256" key="7">
    <source>
        <dbReference type="ARBA" id="ARBA00023209"/>
    </source>
</evidence>
<organism evidence="13 14">
    <name type="scientific">Candidatus Tokpelaia hoelldobleri</name>
    <dbReference type="NCBI Taxonomy" id="1902579"/>
    <lineage>
        <taxon>Bacteria</taxon>
        <taxon>Pseudomonadati</taxon>
        <taxon>Pseudomonadota</taxon>
        <taxon>Alphaproteobacteria</taxon>
        <taxon>Hyphomicrobiales</taxon>
        <taxon>Candidatus Tokpelaia</taxon>
    </lineage>
</organism>
<dbReference type="NCBIfam" id="NF003677">
    <property type="entry name" value="PRK05305.1-1"/>
    <property type="match status" value="1"/>
</dbReference>
<keyword evidence="10 11" id="KW-0670">Pyruvate</keyword>
<dbReference type="AlphaFoldDB" id="A0A1U9JVN9"/>
<comment type="subunit">
    <text evidence="11">Heterodimer of a large membrane-associated beta subunit and a small pyruvoyl-containing alpha subunit.</text>
</comment>
<keyword evidence="5 11" id="KW-0472">Membrane</keyword>
<evidence type="ECO:0000256" key="6">
    <source>
        <dbReference type="ARBA" id="ARBA00023145"/>
    </source>
</evidence>
<accession>A0A1U9JVN9</accession>
<keyword evidence="7 11" id="KW-0594">Phospholipid biosynthesis</keyword>
<evidence type="ECO:0000256" key="2">
    <source>
        <dbReference type="ARBA" id="ARBA00022516"/>
    </source>
</evidence>
<reference evidence="13 14" key="1">
    <citation type="journal article" date="2010" name="Science">
        <title>Genomic comparison of the ants Camponotus floridanus and Harpegnathos saltator.</title>
        <authorList>
            <person name="Bonasio R."/>
            <person name="Zhang G."/>
            <person name="Ye C."/>
            <person name="Mutti N.S."/>
            <person name="Fang X."/>
            <person name="Qin N."/>
            <person name="Donahue G."/>
            <person name="Yang P."/>
            <person name="Li Q."/>
            <person name="Li C."/>
            <person name="Zhang P."/>
            <person name="Huang Z."/>
            <person name="Berger S.L."/>
            <person name="Reinberg D."/>
            <person name="Wang J."/>
            <person name="Liebig J."/>
        </authorList>
    </citation>
    <scope>NUCLEOTIDE SEQUENCE [LARGE SCALE GENOMIC DNA]</scope>
    <source>
        <strain evidence="13 14">Hsal</strain>
    </source>
</reference>
<evidence type="ECO:0000256" key="9">
    <source>
        <dbReference type="ARBA" id="ARBA00023264"/>
    </source>
</evidence>
<dbReference type="GO" id="GO:0006646">
    <property type="term" value="P:phosphatidylethanolamine biosynthetic process"/>
    <property type="evidence" value="ECO:0007669"/>
    <property type="project" value="UniProtKB-UniRule"/>
</dbReference>
<protein>
    <recommendedName>
        <fullName evidence="11">Phosphatidylserine decarboxylase proenzyme</fullName>
        <ecNumber evidence="11">4.1.1.65</ecNumber>
    </recommendedName>
    <component>
        <recommendedName>
            <fullName evidence="11">Phosphatidylserine decarboxylase alpha chain</fullName>
        </recommendedName>
    </component>
    <component>
        <recommendedName>
            <fullName evidence="11">Phosphatidylserine decarboxylase beta chain</fullName>
        </recommendedName>
    </component>
</protein>
<evidence type="ECO:0000256" key="1">
    <source>
        <dbReference type="ARBA" id="ARBA00022475"/>
    </source>
</evidence>
<gene>
    <name evidence="11 13" type="primary">psd</name>
    <name evidence="13" type="ORF">BHV28_12350</name>
</gene>
<dbReference type="KEGG" id="thd:BHV28_12350"/>
<name>A0A1U9JVN9_9HYPH</name>
<dbReference type="PANTHER" id="PTHR35809">
    <property type="entry name" value="ARCHAETIDYLSERINE DECARBOXYLASE PROENZYME-RELATED"/>
    <property type="match status" value="1"/>
</dbReference>
<keyword evidence="3 11" id="KW-0210">Decarboxylase</keyword>
<dbReference type="NCBIfam" id="NF003685">
    <property type="entry name" value="PRK05305.2-5"/>
    <property type="match status" value="1"/>
</dbReference>
<evidence type="ECO:0000256" key="10">
    <source>
        <dbReference type="ARBA" id="ARBA00023317"/>
    </source>
</evidence>
<keyword evidence="4 11" id="KW-0443">Lipid metabolism</keyword>
<keyword evidence="6 11" id="KW-0865">Zymogen</keyword>
<evidence type="ECO:0000256" key="8">
    <source>
        <dbReference type="ARBA" id="ARBA00023239"/>
    </source>
</evidence>
<feature type="active site" description="Schiff-base intermediate with substrate; via pyruvic acid" evidence="11">
    <location>
        <position position="190"/>
    </location>
</feature>
<dbReference type="InterPro" id="IPR003817">
    <property type="entry name" value="PS_Dcarbxylase"/>
</dbReference>
<dbReference type="HAMAP" id="MF_00664">
    <property type="entry name" value="PS_decarb_PSD_A"/>
    <property type="match status" value="1"/>
</dbReference>
<dbReference type="NCBIfam" id="NF003678">
    <property type="entry name" value="PRK05305.1-2"/>
    <property type="match status" value="1"/>
</dbReference>
<reference evidence="13 14" key="2">
    <citation type="journal article" date="2016" name="Sci. Rep.">
        <title>The genome of Rhizobiales bacteria in predatory ants reveals urease gene functions but no genes for nitrogen fixation.</title>
        <authorList>
            <person name="Neuvonen M.M."/>
            <person name="Tamarit D."/>
            <person name="Naslund K."/>
            <person name="Liebig J."/>
            <person name="Feldhaar H."/>
            <person name="Moran N.A."/>
            <person name="Guy L."/>
            <person name="Andersson S.G."/>
        </authorList>
    </citation>
    <scope>NUCLEOTIDE SEQUENCE [LARGE SCALE GENOMIC DNA]</scope>
    <source>
        <strain evidence="13 14">Hsal</strain>
    </source>
</reference>
<keyword evidence="12" id="KW-0812">Transmembrane</keyword>
<dbReference type="InterPro" id="IPR033175">
    <property type="entry name" value="PSD-A"/>
</dbReference>
<dbReference type="Proteomes" id="UP000188912">
    <property type="component" value="Chromosome"/>
</dbReference>
<dbReference type="EMBL" id="CP017315">
    <property type="protein sequence ID" value="AQS41920.1"/>
    <property type="molecule type" value="Genomic_DNA"/>
</dbReference>
<feature type="transmembrane region" description="Helical" evidence="12">
    <location>
        <begin position="21"/>
        <end position="54"/>
    </location>
</feature>
<evidence type="ECO:0000256" key="12">
    <source>
        <dbReference type="SAM" id="Phobius"/>
    </source>
</evidence>
<comment type="cofactor">
    <cofactor evidence="11">
        <name>pyruvate</name>
        <dbReference type="ChEBI" id="CHEBI:15361"/>
    </cofactor>
    <text evidence="11">Binds 1 pyruvoyl group covalently per subunit.</text>
</comment>
<proteinExistence type="inferred from homology"/>